<dbReference type="EMBL" id="LJZR01000040">
    <property type="protein sequence ID" value="KPQ33029.1"/>
    <property type="molecule type" value="Genomic_DNA"/>
</dbReference>
<feature type="compositionally biased region" description="Basic and acidic residues" evidence="6">
    <location>
        <begin position="1316"/>
        <end position="1335"/>
    </location>
</feature>
<dbReference type="PROSITE" id="PS00092">
    <property type="entry name" value="N6_MTASE"/>
    <property type="match status" value="1"/>
</dbReference>
<accession>A0A0P7ZEG3</accession>
<evidence type="ECO:0000313" key="8">
    <source>
        <dbReference type="EMBL" id="KPQ33029.1"/>
    </source>
</evidence>
<dbReference type="GO" id="GO:0006304">
    <property type="term" value="P:DNA modification"/>
    <property type="evidence" value="ECO:0007669"/>
    <property type="project" value="InterPro"/>
</dbReference>
<dbReference type="GO" id="GO:0003676">
    <property type="term" value="F:nucleic acid binding"/>
    <property type="evidence" value="ECO:0007669"/>
    <property type="project" value="InterPro"/>
</dbReference>
<evidence type="ECO:0000256" key="5">
    <source>
        <dbReference type="ARBA" id="ARBA00047942"/>
    </source>
</evidence>
<dbReference type="Pfam" id="PF07669">
    <property type="entry name" value="Eco57I"/>
    <property type="match status" value="1"/>
</dbReference>
<dbReference type="SUPFAM" id="SSF53335">
    <property type="entry name" value="S-adenosyl-L-methionine-dependent methyltransferases"/>
    <property type="match status" value="1"/>
</dbReference>
<organism evidence="8 9">
    <name type="scientific">Phormidesmis priestleyi Ana</name>
    <dbReference type="NCBI Taxonomy" id="1666911"/>
    <lineage>
        <taxon>Bacteria</taxon>
        <taxon>Bacillati</taxon>
        <taxon>Cyanobacteriota</taxon>
        <taxon>Cyanophyceae</taxon>
        <taxon>Leptolyngbyales</taxon>
        <taxon>Leptolyngbyaceae</taxon>
        <taxon>Phormidesmis</taxon>
    </lineage>
</organism>
<dbReference type="PRINTS" id="PR00507">
    <property type="entry name" value="N12N6MTFRASE"/>
</dbReference>
<dbReference type="PATRIC" id="fig|1666911.3.peg.2339"/>
<dbReference type="InterPro" id="IPR002052">
    <property type="entry name" value="DNA_methylase_N6_adenine_CS"/>
</dbReference>
<evidence type="ECO:0000256" key="2">
    <source>
        <dbReference type="ARBA" id="ARBA00022603"/>
    </source>
</evidence>
<dbReference type="InterPro" id="IPR050953">
    <property type="entry name" value="N4_N6_ade-DNA_methylase"/>
</dbReference>
<dbReference type="STRING" id="1666911.HLUCCA11_19915"/>
<evidence type="ECO:0000256" key="3">
    <source>
        <dbReference type="ARBA" id="ARBA00022679"/>
    </source>
</evidence>
<dbReference type="Proteomes" id="UP000050465">
    <property type="component" value="Unassembled WGS sequence"/>
</dbReference>
<dbReference type="Gene3D" id="3.40.50.150">
    <property type="entry name" value="Vaccinia Virus protein VP39"/>
    <property type="match status" value="1"/>
</dbReference>
<reference evidence="8 9" key="1">
    <citation type="submission" date="2015-09" db="EMBL/GenBank/DDBJ databases">
        <title>Identification and resolution of microdiversity through metagenomic sequencing of parallel consortia.</title>
        <authorList>
            <person name="Nelson W.C."/>
            <person name="Romine M.F."/>
            <person name="Lindemann S.R."/>
        </authorList>
    </citation>
    <scope>NUCLEOTIDE SEQUENCE [LARGE SCALE GENOMIC DNA]</scope>
    <source>
        <strain evidence="8">Ana</strain>
    </source>
</reference>
<proteinExistence type="predicted"/>
<evidence type="ECO:0000256" key="6">
    <source>
        <dbReference type="SAM" id="MobiDB-lite"/>
    </source>
</evidence>
<dbReference type="InterPro" id="IPR011639">
    <property type="entry name" value="MethylTrfase_TaqI-like_dom"/>
</dbReference>
<keyword evidence="3" id="KW-0808">Transferase</keyword>
<dbReference type="NCBIfam" id="NF033455">
    <property type="entry name" value="BREX_6_MTaseX"/>
    <property type="match status" value="1"/>
</dbReference>
<feature type="domain" description="Type II methyltransferase M.TaqI-like" evidence="7">
    <location>
        <begin position="397"/>
        <end position="655"/>
    </location>
</feature>
<evidence type="ECO:0000256" key="1">
    <source>
        <dbReference type="ARBA" id="ARBA00011900"/>
    </source>
</evidence>
<keyword evidence="4" id="KW-0949">S-adenosyl-L-methionine</keyword>
<dbReference type="EC" id="2.1.1.72" evidence="1"/>
<evidence type="ECO:0000259" key="7">
    <source>
        <dbReference type="Pfam" id="PF07669"/>
    </source>
</evidence>
<gene>
    <name evidence="8" type="ORF">HLUCCA11_19915</name>
</gene>
<evidence type="ECO:0000313" key="9">
    <source>
        <dbReference type="Proteomes" id="UP000050465"/>
    </source>
</evidence>
<keyword evidence="2 8" id="KW-0489">Methyltransferase</keyword>
<sequence>MTHLTPEAKAKLARTIRDFRGTASDPNGGLLLKGMREAAEGTYRLSIRPADNAGLAEEQFEKRKRLEDWLKEQVRADVATQQPKDKNKQKFEQESWERHLTDAIKLAGATVLNRLVVIKQLEARGMVKPAVVTGGWNSAGYKEFREFAPDLCKGETEGYGLLLKLLCDELALELPGLFGSVSLTQLFEVPASTLRKVVDGLNAPALESAWLDDTTLGWVYQYWNDPEREALDAKLNGGGKVEPHEIASKTQMFTERYMVEWLLQNSLGQQWLAICAQNGWQPEAVTDGTLARLENRRKDWREKRESGEVALDALMPIETEAEARWKYWVQQPALTGEGIPSSIKDLKIFDPACGSGHFLVIAFDLLRAFYQEEARHRRQAGGESWSDKEIVEWILENNLYGLDLDPRAVQIAAAGLYLKGKAVCEGARPRALNLVASNLNLAMLPVDDEARQALREAVEATTGIPGALTDEIVAALAGADAWGSLLQVDGVVDEAIAAYEKPMQTSLIEDNLSNAPLLLGSRKGLGMRALLLEQLETFLASRTRSDDLGLRLKGEQLAAGVRFIRMVREGAYDLVVGNPPYQGASKMVDADYLKKRYPEAKADLYAAFLDRGLQLVRPGGLSALLTMRNWMFISQYSAIREKLIEEYDLRLLEDLETGAFEEVSAAQVVLSVAMVIFRRAKPSELTSLAFRPAPNDIKSEGNIARKRAAVLAQVGRFEFETTRFDVIKEKPLIYWWDEAFLNRYDETAKLGDLFQSRKGTWTSDNTRFLRLPHEVVEAEFHIRSLNVSSKNQYRWLPYVGGAKGQQWIDALTEVLCWEDAGLEIKLLLELKHGAYPQGTEYFFRRGIAFSQIGANFSARVHRYPGAFGGKGSSIFPQEMEDPLCVMNNQISRFILSSLNPGVGFELGDVNRLPLFPIESATEIFAQLEAAFTTHEAAREPSVEFISPGATCWSYAQAWAQRAVDRPAGEPLPAWQPTYEQPPATDWISYAVGLALGRFPLASPLQSQSPESEAHTAITPLPHGIFYLSAYSADQQNGPDSLTHPACAPLHEAWATHSSAITKKSLHEWLRLHFFKDVHLGMYEQRPIYFPLSSANKNFVAHISIHRWTPHTLTDLLADYTAKDLTALEGELADLADSKNQGDPSTQAKAETRYTHIQALHTELTAFIALIRQCADLIPPPADPKDPTPEIDKVSYQMNLDDGVMINSAALWPLLEPQWKKPKTWWHELCTAKGKKDYDWSHLAARYFPNRVDTKCQQDPSLAVAHGCFWQYHPAKAYEWELRLQDEIGPDFTIDEADSDTLRQQFEAKHPDIIKTLKEKEAKRRERKDKKADKEQLAFQGM</sequence>
<dbReference type="InterPro" id="IPR029063">
    <property type="entry name" value="SAM-dependent_MTases_sf"/>
</dbReference>
<comment type="catalytic activity">
    <reaction evidence="5">
        <text>a 2'-deoxyadenosine in DNA + S-adenosyl-L-methionine = an N(6)-methyl-2'-deoxyadenosine in DNA + S-adenosyl-L-homocysteine + H(+)</text>
        <dbReference type="Rhea" id="RHEA:15197"/>
        <dbReference type="Rhea" id="RHEA-COMP:12418"/>
        <dbReference type="Rhea" id="RHEA-COMP:12419"/>
        <dbReference type="ChEBI" id="CHEBI:15378"/>
        <dbReference type="ChEBI" id="CHEBI:57856"/>
        <dbReference type="ChEBI" id="CHEBI:59789"/>
        <dbReference type="ChEBI" id="CHEBI:90615"/>
        <dbReference type="ChEBI" id="CHEBI:90616"/>
        <dbReference type="EC" id="2.1.1.72"/>
    </reaction>
</comment>
<dbReference type="GO" id="GO:0032259">
    <property type="term" value="P:methylation"/>
    <property type="evidence" value="ECO:0007669"/>
    <property type="project" value="UniProtKB-KW"/>
</dbReference>
<name>A0A0P7ZEG3_9CYAN</name>
<dbReference type="PANTHER" id="PTHR33841:SF1">
    <property type="entry name" value="DNA METHYLTRANSFERASE A"/>
    <property type="match status" value="1"/>
</dbReference>
<dbReference type="PANTHER" id="PTHR33841">
    <property type="entry name" value="DNA METHYLTRANSFERASE YEEA-RELATED"/>
    <property type="match status" value="1"/>
</dbReference>
<protein>
    <recommendedName>
        <fullName evidence="1">site-specific DNA-methyltransferase (adenine-specific)</fullName>
        <ecNumber evidence="1">2.1.1.72</ecNumber>
    </recommendedName>
</protein>
<comment type="caution">
    <text evidence="8">The sequence shown here is derived from an EMBL/GenBank/DDBJ whole genome shotgun (WGS) entry which is preliminary data.</text>
</comment>
<evidence type="ECO:0000256" key="4">
    <source>
        <dbReference type="ARBA" id="ARBA00022691"/>
    </source>
</evidence>
<feature type="region of interest" description="Disordered" evidence="6">
    <location>
        <begin position="1316"/>
        <end position="1341"/>
    </location>
</feature>
<dbReference type="GO" id="GO:0009007">
    <property type="term" value="F:site-specific DNA-methyltransferase (adenine-specific) activity"/>
    <property type="evidence" value="ECO:0007669"/>
    <property type="project" value="UniProtKB-EC"/>
</dbReference>